<reference evidence="1" key="1">
    <citation type="submission" date="2023-02" db="EMBL/GenBank/DDBJ databases">
        <title>Genome of toxic invasive species Heracleum sosnowskyi carries increased number of genes despite the absence of recent whole-genome duplications.</title>
        <authorList>
            <person name="Schelkunov M."/>
            <person name="Shtratnikova V."/>
            <person name="Makarenko M."/>
            <person name="Klepikova A."/>
            <person name="Omelchenko D."/>
            <person name="Novikova G."/>
            <person name="Obukhova E."/>
            <person name="Bogdanov V."/>
            <person name="Penin A."/>
            <person name="Logacheva M."/>
        </authorList>
    </citation>
    <scope>NUCLEOTIDE SEQUENCE</scope>
    <source>
        <strain evidence="1">Hsosn_3</strain>
        <tissue evidence="1">Leaf</tissue>
    </source>
</reference>
<protein>
    <submittedName>
        <fullName evidence="1">Uncharacterized protein</fullName>
    </submittedName>
</protein>
<dbReference type="Proteomes" id="UP001237642">
    <property type="component" value="Unassembled WGS sequence"/>
</dbReference>
<evidence type="ECO:0000313" key="1">
    <source>
        <dbReference type="EMBL" id="KAK1399042.1"/>
    </source>
</evidence>
<dbReference type="EMBL" id="JAUIZM010000002">
    <property type="protein sequence ID" value="KAK1399042.1"/>
    <property type="molecule type" value="Genomic_DNA"/>
</dbReference>
<gene>
    <name evidence="1" type="ORF">POM88_008905</name>
</gene>
<dbReference type="AlphaFoldDB" id="A0AAD8JAX1"/>
<comment type="caution">
    <text evidence="1">The sequence shown here is derived from an EMBL/GenBank/DDBJ whole genome shotgun (WGS) entry which is preliminary data.</text>
</comment>
<evidence type="ECO:0000313" key="2">
    <source>
        <dbReference type="Proteomes" id="UP001237642"/>
    </source>
</evidence>
<keyword evidence="2" id="KW-1185">Reference proteome</keyword>
<organism evidence="1 2">
    <name type="scientific">Heracleum sosnowskyi</name>
    <dbReference type="NCBI Taxonomy" id="360622"/>
    <lineage>
        <taxon>Eukaryota</taxon>
        <taxon>Viridiplantae</taxon>
        <taxon>Streptophyta</taxon>
        <taxon>Embryophyta</taxon>
        <taxon>Tracheophyta</taxon>
        <taxon>Spermatophyta</taxon>
        <taxon>Magnoliopsida</taxon>
        <taxon>eudicotyledons</taxon>
        <taxon>Gunneridae</taxon>
        <taxon>Pentapetalae</taxon>
        <taxon>asterids</taxon>
        <taxon>campanulids</taxon>
        <taxon>Apiales</taxon>
        <taxon>Apiaceae</taxon>
        <taxon>Apioideae</taxon>
        <taxon>apioid superclade</taxon>
        <taxon>Tordylieae</taxon>
        <taxon>Tordyliinae</taxon>
        <taxon>Heracleum</taxon>
    </lineage>
</organism>
<proteinExistence type="predicted"/>
<reference evidence="1" key="2">
    <citation type="submission" date="2023-05" db="EMBL/GenBank/DDBJ databases">
        <authorList>
            <person name="Schelkunov M.I."/>
        </authorList>
    </citation>
    <scope>NUCLEOTIDE SEQUENCE</scope>
    <source>
        <strain evidence="1">Hsosn_3</strain>
        <tissue evidence="1">Leaf</tissue>
    </source>
</reference>
<accession>A0AAD8JAX1</accession>
<name>A0AAD8JAX1_9APIA</name>
<sequence>MSETEVKIRPPLVPLGTLLGRFLKIRRLPFSVFGEWLLWCSYLVLTAREYTMGQGMAITTSLGITEEYYVLLEFKCVTQLHSPREDPLYLLSRMMKDAGLVFTCMCSVCYLLS</sequence>